<keyword evidence="3" id="KW-1185">Reference proteome</keyword>
<evidence type="ECO:0000313" key="2">
    <source>
        <dbReference type="EMBL" id="TWF44146.1"/>
    </source>
</evidence>
<dbReference type="EMBL" id="VIWO01000001">
    <property type="protein sequence ID" value="TWF44146.1"/>
    <property type="molecule type" value="Genomic_DNA"/>
</dbReference>
<dbReference type="InterPro" id="IPR004360">
    <property type="entry name" value="Glyas_Fos-R_dOase_dom"/>
</dbReference>
<dbReference type="SUPFAM" id="SSF54593">
    <property type="entry name" value="Glyoxalase/Bleomycin resistance protein/Dihydroxybiphenyl dioxygenase"/>
    <property type="match status" value="1"/>
</dbReference>
<dbReference type="InterPro" id="IPR028973">
    <property type="entry name" value="PhnB-like"/>
</dbReference>
<dbReference type="Pfam" id="PF00903">
    <property type="entry name" value="Glyoxalase"/>
    <property type="match status" value="1"/>
</dbReference>
<feature type="domain" description="Glyoxalase/fosfomycin resistance/dioxygenase" evidence="1">
    <location>
        <begin position="8"/>
        <end position="131"/>
    </location>
</feature>
<dbReference type="CDD" id="cd06588">
    <property type="entry name" value="PhnB_like"/>
    <property type="match status" value="1"/>
</dbReference>
<name>A0A561Q197_9BACT</name>
<gene>
    <name evidence="2" type="ORF">FHW36_10163</name>
</gene>
<dbReference type="OrthoDB" id="9795306at2"/>
<reference evidence="2 3" key="1">
    <citation type="submission" date="2019-06" db="EMBL/GenBank/DDBJ databases">
        <title>Sorghum-associated microbial communities from plants grown in Nebraska, USA.</title>
        <authorList>
            <person name="Schachtman D."/>
        </authorList>
    </citation>
    <scope>NUCLEOTIDE SEQUENCE [LARGE SCALE GENOMIC DNA]</scope>
    <source>
        <strain evidence="2 3">1209</strain>
    </source>
</reference>
<evidence type="ECO:0000259" key="1">
    <source>
        <dbReference type="Pfam" id="PF00903"/>
    </source>
</evidence>
<dbReference type="Gene3D" id="3.10.180.10">
    <property type="entry name" value="2,3-Dihydroxybiphenyl 1,2-Dioxygenase, domain 1"/>
    <property type="match status" value="1"/>
</dbReference>
<sequence length="140" mass="15426">MSSTLTTYFIFNGNCREAMTFYQKVLGGDLKVMTMADSPMKDQVPPGAENLVMHAFLQTPGFALMASDGMQGPPPVNGDSVSQALSVNSTEDAEAVFTKLSEGGKVTMPIQETFWAHRYGQLIDKYGMHWMVSYNKPMPM</sequence>
<dbReference type="PANTHER" id="PTHR33990">
    <property type="entry name" value="PROTEIN YJDN-RELATED"/>
    <property type="match status" value="1"/>
</dbReference>
<organism evidence="2 3">
    <name type="scientific">Chitinophaga polysaccharea</name>
    <dbReference type="NCBI Taxonomy" id="1293035"/>
    <lineage>
        <taxon>Bacteria</taxon>
        <taxon>Pseudomonadati</taxon>
        <taxon>Bacteroidota</taxon>
        <taxon>Chitinophagia</taxon>
        <taxon>Chitinophagales</taxon>
        <taxon>Chitinophagaceae</taxon>
        <taxon>Chitinophaga</taxon>
    </lineage>
</organism>
<dbReference type="RefSeq" id="WP_145660437.1">
    <property type="nucleotide sequence ID" value="NZ_VIWO01000001.1"/>
</dbReference>
<accession>A0A561Q197</accession>
<protein>
    <submittedName>
        <fullName evidence="2">PhnB protein</fullName>
    </submittedName>
</protein>
<dbReference type="InterPro" id="IPR029068">
    <property type="entry name" value="Glyas_Bleomycin-R_OHBP_Dase"/>
</dbReference>
<evidence type="ECO:0000313" key="3">
    <source>
        <dbReference type="Proteomes" id="UP000320811"/>
    </source>
</evidence>
<proteinExistence type="predicted"/>
<dbReference type="AlphaFoldDB" id="A0A561Q197"/>
<comment type="caution">
    <text evidence="2">The sequence shown here is derived from an EMBL/GenBank/DDBJ whole genome shotgun (WGS) entry which is preliminary data.</text>
</comment>
<dbReference type="Proteomes" id="UP000320811">
    <property type="component" value="Unassembled WGS sequence"/>
</dbReference>
<dbReference type="PANTHER" id="PTHR33990:SF1">
    <property type="entry name" value="PROTEIN YJDN"/>
    <property type="match status" value="1"/>
</dbReference>